<proteinExistence type="predicted"/>
<dbReference type="AlphaFoldDB" id="A0A3B4XTD4"/>
<protein>
    <submittedName>
        <fullName evidence="1">Uncharacterized protein</fullName>
    </submittedName>
</protein>
<dbReference type="Proteomes" id="UP000261360">
    <property type="component" value="Unplaced"/>
</dbReference>
<organism evidence="1 2">
    <name type="scientific">Seriola lalandi dorsalis</name>
    <dbReference type="NCBI Taxonomy" id="1841481"/>
    <lineage>
        <taxon>Eukaryota</taxon>
        <taxon>Metazoa</taxon>
        <taxon>Chordata</taxon>
        <taxon>Craniata</taxon>
        <taxon>Vertebrata</taxon>
        <taxon>Euteleostomi</taxon>
        <taxon>Actinopterygii</taxon>
        <taxon>Neopterygii</taxon>
        <taxon>Teleostei</taxon>
        <taxon>Neoteleostei</taxon>
        <taxon>Acanthomorphata</taxon>
        <taxon>Carangaria</taxon>
        <taxon>Carangiformes</taxon>
        <taxon>Carangidae</taxon>
        <taxon>Seriola</taxon>
    </lineage>
</organism>
<reference evidence="1" key="1">
    <citation type="submission" date="2025-08" db="UniProtKB">
        <authorList>
            <consortium name="Ensembl"/>
        </authorList>
    </citation>
    <scope>IDENTIFICATION</scope>
</reference>
<dbReference type="Ensembl" id="ENSSLDT00000015346.1">
    <property type="protein sequence ID" value="ENSSLDP00000014778.1"/>
    <property type="gene ID" value="ENSSLDG00000011795.1"/>
</dbReference>
<keyword evidence="2" id="KW-1185">Reference proteome</keyword>
<accession>A0A3B4XTD4</accession>
<dbReference type="GeneTree" id="ENSGT00940000163969"/>
<reference evidence="1" key="2">
    <citation type="submission" date="2025-09" db="UniProtKB">
        <authorList>
            <consortium name="Ensembl"/>
        </authorList>
    </citation>
    <scope>IDENTIFICATION</scope>
</reference>
<name>A0A3B4XTD4_SERLL</name>
<evidence type="ECO:0000313" key="1">
    <source>
        <dbReference type="Ensembl" id="ENSSLDP00000014778.1"/>
    </source>
</evidence>
<dbReference type="PANTHER" id="PTHR31751:SF44">
    <property type="entry name" value="SI:CH211-211K8.4-RELATED"/>
    <property type="match status" value="1"/>
</dbReference>
<dbReference type="PANTHER" id="PTHR31751">
    <property type="entry name" value="SI:CH211-108C17.2-RELATED-RELATED"/>
    <property type="match status" value="1"/>
</dbReference>
<sequence length="291" mass="31698">MQCNVSIPAASFATGNECSPFLEICDTIGLETVSKREFCDEPLLVCGDCRYDSPGHNATFGTYSLLDTKSELVVEQEMVSSSEVVGSERMDKTGLINSLAFLDTSGHPQVQQRADITHYYDAWHVSKCITTINLGISKENGCEKEKEAAVQSMKNHLSTSIMSVCMKSPCSLPACIFLPAPSRGTSKWPKPGFYQAFLQDRKSSGGKSTSTRSKQPCVFACGSFVVFQGHSKDISLPRGDRLRDVVAGLEDKWVFPKCGVTVDGSHIPATALSECVRACYNQKGAHFIHTS</sequence>
<evidence type="ECO:0000313" key="2">
    <source>
        <dbReference type="Proteomes" id="UP000261360"/>
    </source>
</evidence>